<evidence type="ECO:0000313" key="5">
    <source>
        <dbReference type="Proteomes" id="UP000331127"/>
    </source>
</evidence>
<dbReference type="InterPro" id="IPR016163">
    <property type="entry name" value="Ald_DH_C"/>
</dbReference>
<evidence type="ECO:0000259" key="3">
    <source>
        <dbReference type="Pfam" id="PF00171"/>
    </source>
</evidence>
<dbReference type="PANTHER" id="PTHR42804:SF1">
    <property type="entry name" value="ALDEHYDE DEHYDROGENASE-RELATED"/>
    <property type="match status" value="1"/>
</dbReference>
<dbReference type="Proteomes" id="UP000331127">
    <property type="component" value="Unassembled WGS sequence"/>
</dbReference>
<dbReference type="PANTHER" id="PTHR42804">
    <property type="entry name" value="ALDEHYDE DEHYDROGENASE"/>
    <property type="match status" value="1"/>
</dbReference>
<evidence type="ECO:0000256" key="1">
    <source>
        <dbReference type="ARBA" id="ARBA00009986"/>
    </source>
</evidence>
<organism evidence="4 5">
    <name type="scientific">Acrocarpospora macrocephala</name>
    <dbReference type="NCBI Taxonomy" id="150177"/>
    <lineage>
        <taxon>Bacteria</taxon>
        <taxon>Bacillati</taxon>
        <taxon>Actinomycetota</taxon>
        <taxon>Actinomycetes</taxon>
        <taxon>Streptosporangiales</taxon>
        <taxon>Streptosporangiaceae</taxon>
        <taxon>Acrocarpospora</taxon>
    </lineage>
</organism>
<dbReference type="OrthoDB" id="6882680at2"/>
<name>A0A5M3X431_9ACTN</name>
<proteinExistence type="inferred from homology"/>
<dbReference type="InterPro" id="IPR016161">
    <property type="entry name" value="Ald_DH/histidinol_DH"/>
</dbReference>
<dbReference type="GO" id="GO:0016620">
    <property type="term" value="F:oxidoreductase activity, acting on the aldehyde or oxo group of donors, NAD or NADP as acceptor"/>
    <property type="evidence" value="ECO:0007669"/>
    <property type="project" value="InterPro"/>
</dbReference>
<protein>
    <submittedName>
        <fullName evidence="4">Aldehyde dehydrogenase</fullName>
    </submittedName>
</protein>
<dbReference type="RefSeq" id="WP_155361528.1">
    <property type="nucleotide sequence ID" value="NZ_BAAAHL010000062.1"/>
</dbReference>
<dbReference type="AlphaFoldDB" id="A0A5M3X431"/>
<dbReference type="SUPFAM" id="SSF53720">
    <property type="entry name" value="ALDH-like"/>
    <property type="match status" value="1"/>
</dbReference>
<dbReference type="InterPro" id="IPR016162">
    <property type="entry name" value="Ald_DH_N"/>
</dbReference>
<comment type="caution">
    <text evidence="4">The sequence shown here is derived from an EMBL/GenBank/DDBJ whole genome shotgun (WGS) entry which is preliminary data.</text>
</comment>
<evidence type="ECO:0000256" key="2">
    <source>
        <dbReference type="ARBA" id="ARBA00023002"/>
    </source>
</evidence>
<keyword evidence="5" id="KW-1185">Reference proteome</keyword>
<dbReference type="InterPro" id="IPR015590">
    <property type="entry name" value="Aldehyde_DH_dom"/>
</dbReference>
<dbReference type="EMBL" id="BLAE01000104">
    <property type="protein sequence ID" value="GES16515.1"/>
    <property type="molecule type" value="Genomic_DNA"/>
</dbReference>
<gene>
    <name evidence="4" type="ORF">Amac_101130</name>
</gene>
<sequence>MTERSEVFIGGRWVTGTGSQLIEVRNPATGARVGRAALASLADIDDAVAAARAGFESRIWADAAPEQRARVLRTAADLLEKRASEIARLITSELGCPIGFSDRVHVPDAIRHLRYYADVAENFPYDERRTDGVHTSLVTREPVGVVAAITPWNGPLSMPALKVAPALAAGCSVVLKPSPETPLTAYHLAEALTEAGLPEDVLSVLPGDRAAGAHLVEHPQVDKVAFVGSGVAGREVMAACADRIARLTLELSGTSAAIILDDADLDQVVAALLPVALLDNGAARIAQTRLLVPRARENALVEAVAEALRGQRVGDPMDPATTVGPMVGKRQRDRARSYIEQGADAGARVVTGGSLPALPGWFVAPTLLADVPGGLAREEVFGPVLVVIAYDSEEQAVAIANDSRRSASVWSADEGRALAVARRVRSEMVSLNGRPQAFGGFKEDFGIYLESKSIALSGR</sequence>
<dbReference type="Gene3D" id="3.40.309.10">
    <property type="entry name" value="Aldehyde Dehydrogenase, Chain A, domain 2"/>
    <property type="match status" value="1"/>
</dbReference>
<reference evidence="4 5" key="1">
    <citation type="submission" date="2019-10" db="EMBL/GenBank/DDBJ databases">
        <title>Whole genome shotgun sequence of Acrocarpospora macrocephala NBRC 16266.</title>
        <authorList>
            <person name="Ichikawa N."/>
            <person name="Kimura A."/>
            <person name="Kitahashi Y."/>
            <person name="Komaki H."/>
            <person name="Oguchi A."/>
        </authorList>
    </citation>
    <scope>NUCLEOTIDE SEQUENCE [LARGE SCALE GENOMIC DNA]</scope>
    <source>
        <strain evidence="4 5">NBRC 16266</strain>
    </source>
</reference>
<dbReference type="Pfam" id="PF00171">
    <property type="entry name" value="Aldedh"/>
    <property type="match status" value="1"/>
</dbReference>
<dbReference type="Gene3D" id="3.40.605.10">
    <property type="entry name" value="Aldehyde Dehydrogenase, Chain A, domain 1"/>
    <property type="match status" value="1"/>
</dbReference>
<comment type="similarity">
    <text evidence="1">Belongs to the aldehyde dehydrogenase family.</text>
</comment>
<evidence type="ECO:0000313" key="4">
    <source>
        <dbReference type="EMBL" id="GES16515.1"/>
    </source>
</evidence>
<dbReference type="FunFam" id="3.40.605.10:FF:000007">
    <property type="entry name" value="NAD/NADP-dependent betaine aldehyde dehydrogenase"/>
    <property type="match status" value="1"/>
</dbReference>
<accession>A0A5M3X431</accession>
<keyword evidence="2" id="KW-0560">Oxidoreductase</keyword>
<feature type="domain" description="Aldehyde dehydrogenase" evidence="3">
    <location>
        <begin position="13"/>
        <end position="443"/>
    </location>
</feature>